<protein>
    <recommendedName>
        <fullName evidence="3">DUF397 domain-containing protein</fullName>
    </recommendedName>
</protein>
<name>A0ABR9KBL8_9ACTN</name>
<proteinExistence type="predicted"/>
<gene>
    <name evidence="1" type="ORF">H4W81_002168</name>
</gene>
<reference evidence="1 2" key="1">
    <citation type="submission" date="2020-10" db="EMBL/GenBank/DDBJ databases">
        <title>Sequencing the genomes of 1000 actinobacteria strains.</title>
        <authorList>
            <person name="Klenk H.-P."/>
        </authorList>
    </citation>
    <scope>NUCLEOTIDE SEQUENCE [LARGE SCALE GENOMIC DNA]</scope>
    <source>
        <strain evidence="1 2">DSM 43748</strain>
    </source>
</reference>
<organism evidence="1 2">
    <name type="scientific">Nonomuraea africana</name>
    <dbReference type="NCBI Taxonomy" id="46171"/>
    <lineage>
        <taxon>Bacteria</taxon>
        <taxon>Bacillati</taxon>
        <taxon>Actinomycetota</taxon>
        <taxon>Actinomycetes</taxon>
        <taxon>Streptosporangiales</taxon>
        <taxon>Streptosporangiaceae</taxon>
        <taxon>Nonomuraea</taxon>
    </lineage>
</organism>
<dbReference type="RefSeq" id="WP_192774674.1">
    <property type="nucleotide sequence ID" value="NZ_BAAASY010000001.1"/>
</dbReference>
<keyword evidence="2" id="KW-1185">Reference proteome</keyword>
<comment type="caution">
    <text evidence="1">The sequence shown here is derived from an EMBL/GenBank/DDBJ whole genome shotgun (WGS) entry which is preliminary data.</text>
</comment>
<evidence type="ECO:0000313" key="1">
    <source>
        <dbReference type="EMBL" id="MBE1559389.1"/>
    </source>
</evidence>
<sequence>MSERSKSTSGRSGRAASRRTVGGVDVLLDIPAEAFDHLADRLEAGWAFRRRR</sequence>
<dbReference type="EMBL" id="JADBEF010000001">
    <property type="protein sequence ID" value="MBE1559389.1"/>
    <property type="molecule type" value="Genomic_DNA"/>
</dbReference>
<accession>A0ABR9KBL8</accession>
<dbReference type="Proteomes" id="UP000661607">
    <property type="component" value="Unassembled WGS sequence"/>
</dbReference>
<evidence type="ECO:0008006" key="3">
    <source>
        <dbReference type="Google" id="ProtNLM"/>
    </source>
</evidence>
<evidence type="ECO:0000313" key="2">
    <source>
        <dbReference type="Proteomes" id="UP000661607"/>
    </source>
</evidence>